<dbReference type="AlphaFoldDB" id="A0A2T0SPR2"/>
<protein>
    <submittedName>
        <fullName evidence="2">Uncharacterized protein</fullName>
    </submittedName>
</protein>
<feature type="transmembrane region" description="Helical" evidence="1">
    <location>
        <begin position="152"/>
        <end position="175"/>
    </location>
</feature>
<name>A0A2T0SPR2_9PSEU</name>
<feature type="transmembrane region" description="Helical" evidence="1">
    <location>
        <begin position="117"/>
        <end position="140"/>
    </location>
</feature>
<sequence>MTRSRPQGTTWSAGKVALWTCVAIVAFIGLVPAFWYWIAPAVSDLVAPVPVLAVIVGWLPVGGVLAALGFFMVIRGDLLPRTRVVFAWVLGVWGVLALTTIPLDVDSPPLDVEYYTGLRVGFLGALTGAVAVPLGVYLLWKPFHRRKEPPTEVWGCAFAVFAVVLLLLAAALSWLG</sequence>
<keyword evidence="1" id="KW-0812">Transmembrane</keyword>
<dbReference type="Proteomes" id="UP000239494">
    <property type="component" value="Unassembled WGS sequence"/>
</dbReference>
<reference evidence="2 3" key="1">
    <citation type="submission" date="2018-03" db="EMBL/GenBank/DDBJ databases">
        <title>Genomic Encyclopedia of Archaeal and Bacterial Type Strains, Phase II (KMG-II): from individual species to whole genera.</title>
        <authorList>
            <person name="Goeker M."/>
        </authorList>
    </citation>
    <scope>NUCLEOTIDE SEQUENCE [LARGE SCALE GENOMIC DNA]</scope>
    <source>
        <strain evidence="2 3">DSM 44720</strain>
    </source>
</reference>
<keyword evidence="3" id="KW-1185">Reference proteome</keyword>
<evidence type="ECO:0000313" key="3">
    <source>
        <dbReference type="Proteomes" id="UP000239494"/>
    </source>
</evidence>
<organism evidence="2 3">
    <name type="scientific">Umezawaea tangerina</name>
    <dbReference type="NCBI Taxonomy" id="84725"/>
    <lineage>
        <taxon>Bacteria</taxon>
        <taxon>Bacillati</taxon>
        <taxon>Actinomycetota</taxon>
        <taxon>Actinomycetes</taxon>
        <taxon>Pseudonocardiales</taxon>
        <taxon>Pseudonocardiaceae</taxon>
        <taxon>Umezawaea</taxon>
    </lineage>
</organism>
<keyword evidence="1" id="KW-1133">Transmembrane helix</keyword>
<feature type="transmembrane region" description="Helical" evidence="1">
    <location>
        <begin position="50"/>
        <end position="73"/>
    </location>
</feature>
<keyword evidence="1" id="KW-0472">Membrane</keyword>
<feature type="transmembrane region" description="Helical" evidence="1">
    <location>
        <begin position="85"/>
        <end position="105"/>
    </location>
</feature>
<gene>
    <name evidence="2" type="ORF">CLV43_114331</name>
</gene>
<accession>A0A2T0SPR2</accession>
<evidence type="ECO:0000256" key="1">
    <source>
        <dbReference type="SAM" id="Phobius"/>
    </source>
</evidence>
<evidence type="ECO:0000313" key="2">
    <source>
        <dbReference type="EMBL" id="PRY35412.1"/>
    </source>
</evidence>
<comment type="caution">
    <text evidence="2">The sequence shown here is derived from an EMBL/GenBank/DDBJ whole genome shotgun (WGS) entry which is preliminary data.</text>
</comment>
<dbReference type="EMBL" id="PVTF01000014">
    <property type="protein sequence ID" value="PRY35412.1"/>
    <property type="molecule type" value="Genomic_DNA"/>
</dbReference>
<proteinExistence type="predicted"/>
<feature type="transmembrane region" description="Helical" evidence="1">
    <location>
        <begin position="16"/>
        <end position="38"/>
    </location>
</feature>